<protein>
    <recommendedName>
        <fullName evidence="3">RRM domain-containing protein</fullName>
    </recommendedName>
</protein>
<dbReference type="SUPFAM" id="SSF54928">
    <property type="entry name" value="RNA-binding domain, RBD"/>
    <property type="match status" value="2"/>
</dbReference>
<dbReference type="EMBL" id="ML170158">
    <property type="protein sequence ID" value="TDL28259.1"/>
    <property type="molecule type" value="Genomic_DNA"/>
</dbReference>
<evidence type="ECO:0000313" key="4">
    <source>
        <dbReference type="EMBL" id="TDL28259.1"/>
    </source>
</evidence>
<dbReference type="PANTHER" id="PTHR23147">
    <property type="entry name" value="SERINE/ARGININE RICH SPLICING FACTOR"/>
    <property type="match status" value="1"/>
</dbReference>
<evidence type="ECO:0000256" key="1">
    <source>
        <dbReference type="PROSITE-ProRule" id="PRU00176"/>
    </source>
</evidence>
<feature type="domain" description="RRM" evidence="3">
    <location>
        <begin position="94"/>
        <end position="175"/>
    </location>
</feature>
<dbReference type="InterPro" id="IPR012677">
    <property type="entry name" value="Nucleotide-bd_a/b_plait_sf"/>
</dbReference>
<feature type="region of interest" description="Disordered" evidence="2">
    <location>
        <begin position="1151"/>
        <end position="1172"/>
    </location>
</feature>
<feature type="compositionally biased region" description="Low complexity" evidence="2">
    <location>
        <begin position="961"/>
        <end position="971"/>
    </location>
</feature>
<dbReference type="InterPro" id="IPR050907">
    <property type="entry name" value="SRSF"/>
</dbReference>
<evidence type="ECO:0000256" key="2">
    <source>
        <dbReference type="SAM" id="MobiDB-lite"/>
    </source>
</evidence>
<dbReference type="AlphaFoldDB" id="A0A4Y7QN20"/>
<feature type="region of interest" description="Disordered" evidence="2">
    <location>
        <begin position="578"/>
        <end position="620"/>
    </location>
</feature>
<dbReference type="Pfam" id="PF00076">
    <property type="entry name" value="RRM_1"/>
    <property type="match status" value="2"/>
</dbReference>
<name>A0A4Y7QN20_9AGAM</name>
<feature type="compositionally biased region" description="Low complexity" evidence="2">
    <location>
        <begin position="1010"/>
        <end position="1026"/>
    </location>
</feature>
<feature type="compositionally biased region" description="Polar residues" evidence="2">
    <location>
        <begin position="1152"/>
        <end position="1169"/>
    </location>
</feature>
<feature type="region of interest" description="Disordered" evidence="2">
    <location>
        <begin position="1"/>
        <end position="92"/>
    </location>
</feature>
<dbReference type="GO" id="GO:0003723">
    <property type="term" value="F:RNA binding"/>
    <property type="evidence" value="ECO:0007669"/>
    <property type="project" value="UniProtKB-UniRule"/>
</dbReference>
<feature type="region of interest" description="Disordered" evidence="2">
    <location>
        <begin position="956"/>
        <end position="976"/>
    </location>
</feature>
<organism evidence="4 5">
    <name type="scientific">Rickenella mellea</name>
    <dbReference type="NCBI Taxonomy" id="50990"/>
    <lineage>
        <taxon>Eukaryota</taxon>
        <taxon>Fungi</taxon>
        <taxon>Dikarya</taxon>
        <taxon>Basidiomycota</taxon>
        <taxon>Agaricomycotina</taxon>
        <taxon>Agaricomycetes</taxon>
        <taxon>Hymenochaetales</taxon>
        <taxon>Rickenellaceae</taxon>
        <taxon>Rickenella</taxon>
    </lineage>
</organism>
<dbReference type="Proteomes" id="UP000294933">
    <property type="component" value="Unassembled WGS sequence"/>
</dbReference>
<accession>A0A4Y7QN20</accession>
<dbReference type="SMART" id="SM00360">
    <property type="entry name" value="RRM"/>
    <property type="match status" value="2"/>
</dbReference>
<keyword evidence="5" id="KW-1185">Reference proteome</keyword>
<dbReference type="VEuPathDB" id="FungiDB:BD410DRAFT_353854"/>
<dbReference type="InterPro" id="IPR035979">
    <property type="entry name" value="RBD_domain_sf"/>
</dbReference>
<gene>
    <name evidence="4" type="ORF">BD410DRAFT_353854</name>
</gene>
<sequence length="1216" mass="134054">MPLKVTARVREQRAWGTRFDSLNVSPPLAESTAHFSPTKLKDDGDGDSESAKPPPSRAWADDEVPMSLGQAENSARDDPWASQRKERPKMPHEASVFVGSLPANMDETELSRLLAQHLSQHADVKNVKVIHDARGGVCAFVQCEDASQAARIISEARSSPQLFLGRYLRYEPARAFRSLLISYRTPTQFLPNPGQHASEDDNNNVFVNDDGVTGRLCELEPADAMRIWRPRNARYPVILYKSEARDFDEMRADVAQAVPTAADAFAGTGFFLDNMKYDEETLMKLCSAFGPIESFLPYCPSAEIAGDNSGSQMSDPNVAYPSPHDGPRSTGMDNRVWEVKWGHRTDCVSALMTLKRVPHLVVSWAHQHHPSREATPQHPWHVYSGRTISPRFLQSSTTEHGGIQSFDPSMLSPSFRRDSRLDSRGAMASFGTESTDVTRVDISGPQKAHLHATVESSDICCETENGWLLVRPPHLWGPSSALKHPTSPRDFVNPTPGVKQSPRWDDSDFPPLQGFIHEDSSVTVGDTVNDSAETGSAFHLETSVEMPHSPHIIKLQMEDATSKRVGTRPPQLTRPVNVHRRSMSNPTPRVPLVDDIPPTPELDMSPMTPRTPYTGHGFPKTPLYSSASPLPIYNAQKTVEESQVGYVDRNAYFGRERDVDPTTVFVGGLDMFSPRPWDEEKLRSLFGRYGVVDDVKIIRPANKKSAFAFVKFSSEEAPQRAIEEEHNRVYDGRAIRVQLRDNQPHRLGWRFQARGRGRLFSQGFNRQDMDVHVDETHVERQMDTNGDDPLTFCQESVAHDPSTPCSEAAQDGENRVAFRRSDSVEMHDLGDGQSTQVDSEVVSKYQSPSPYRTMKGFDTPTAASVTPPPSSFGTSVSAIAQTTPHAMGPVGYYAPHTWMPPYAQQLHYPIPFGYQAIIQPPHVQFGGPPSPTDLPSPLRPVVSYTPYPYAAPSELPGSTYPQNQPAAKAQPPLRPTGFIQGEHGALIPVYQPEALDQYMTTLSTGHATNLSTSGSGSGQSTGLAQGIATTPNPAWPTYPTHPPIYAYQLSAGVEGSAVPPVSRLQPIPQHIHGQPMIMSNSPTWNPPQYMPVHVQHSHDISTPQAQTLHTTIQNTAATVTPQHSRIGIINGATPDFRPFPIYHRHIPRRDGTQQNLVRSTESAGGTRPTQGVADRRVKNMTSSVGVVSSGSNGDCRQFPVLIHSGSEKPESGDWHA</sequence>
<proteinExistence type="predicted"/>
<dbReference type="OrthoDB" id="410044at2759"/>
<dbReference type="Gene3D" id="3.30.70.330">
    <property type="match status" value="2"/>
</dbReference>
<evidence type="ECO:0000313" key="5">
    <source>
        <dbReference type="Proteomes" id="UP000294933"/>
    </source>
</evidence>
<dbReference type="InterPro" id="IPR000504">
    <property type="entry name" value="RRM_dom"/>
</dbReference>
<feature type="compositionally biased region" description="Basic and acidic residues" evidence="2">
    <location>
        <begin position="74"/>
        <end position="92"/>
    </location>
</feature>
<feature type="domain" description="RRM" evidence="3">
    <location>
        <begin position="662"/>
        <end position="742"/>
    </location>
</feature>
<keyword evidence="1" id="KW-0694">RNA-binding</keyword>
<feature type="region of interest" description="Disordered" evidence="2">
    <location>
        <begin position="1009"/>
        <end position="1034"/>
    </location>
</feature>
<evidence type="ECO:0000259" key="3">
    <source>
        <dbReference type="PROSITE" id="PS50102"/>
    </source>
</evidence>
<dbReference type="STRING" id="50990.A0A4Y7QN20"/>
<dbReference type="PROSITE" id="PS50102">
    <property type="entry name" value="RRM"/>
    <property type="match status" value="2"/>
</dbReference>
<reference evidence="4 5" key="1">
    <citation type="submission" date="2018-06" db="EMBL/GenBank/DDBJ databases">
        <title>A transcriptomic atlas of mushroom development highlights an independent origin of complex multicellularity.</title>
        <authorList>
            <consortium name="DOE Joint Genome Institute"/>
            <person name="Krizsan K."/>
            <person name="Almasi E."/>
            <person name="Merenyi Z."/>
            <person name="Sahu N."/>
            <person name="Viragh M."/>
            <person name="Koszo T."/>
            <person name="Mondo S."/>
            <person name="Kiss B."/>
            <person name="Balint B."/>
            <person name="Kues U."/>
            <person name="Barry K."/>
            <person name="Hegedus J.C."/>
            <person name="Henrissat B."/>
            <person name="Johnson J."/>
            <person name="Lipzen A."/>
            <person name="Ohm R."/>
            <person name="Nagy I."/>
            <person name="Pangilinan J."/>
            <person name="Yan J."/>
            <person name="Xiong Y."/>
            <person name="Grigoriev I.V."/>
            <person name="Hibbett D.S."/>
            <person name="Nagy L.G."/>
        </authorList>
    </citation>
    <scope>NUCLEOTIDE SEQUENCE [LARGE SCALE GENOMIC DNA]</scope>
    <source>
        <strain evidence="4 5">SZMC22713</strain>
    </source>
</reference>